<dbReference type="InterPro" id="IPR025334">
    <property type="entry name" value="DUF4240"/>
</dbReference>
<dbReference type="AlphaFoldDB" id="A0AA96ZWP7"/>
<feature type="domain" description="DUF4240" evidence="1">
    <location>
        <begin position="14"/>
        <end position="137"/>
    </location>
</feature>
<protein>
    <recommendedName>
        <fullName evidence="1">DUF4240 domain-containing protein</fullName>
    </recommendedName>
</protein>
<evidence type="ECO:0000259" key="1">
    <source>
        <dbReference type="Pfam" id="PF14024"/>
    </source>
</evidence>
<dbReference type="KEGG" id="mees:MmiEs2_03420"/>
<accession>A0AA96ZWP7</accession>
<keyword evidence="3" id="KW-1185">Reference proteome</keyword>
<dbReference type="GeneID" id="85196792"/>
<gene>
    <name evidence="2" type="ORF">MmiEs2_03420</name>
</gene>
<organism evidence="2 3">
    <name type="scientific">Methanimicrococcus stummii</name>
    <dbReference type="NCBI Taxonomy" id="3028294"/>
    <lineage>
        <taxon>Archaea</taxon>
        <taxon>Methanobacteriati</taxon>
        <taxon>Methanobacteriota</taxon>
        <taxon>Stenosarchaea group</taxon>
        <taxon>Methanomicrobia</taxon>
        <taxon>Methanosarcinales</taxon>
        <taxon>Methanosarcinaceae</taxon>
        <taxon>Methanimicrococcus</taxon>
    </lineage>
</organism>
<dbReference type="Proteomes" id="UP001302662">
    <property type="component" value="Chromosome"/>
</dbReference>
<reference evidence="2 3" key="1">
    <citation type="submission" date="2023-07" db="EMBL/GenBank/DDBJ databases">
        <title>Closed genome sequence of Methanimicrococcus sp. Es2.</title>
        <authorList>
            <person name="Protasov E."/>
            <person name="Platt K."/>
            <person name="Reeh H."/>
            <person name="Poehlein A."/>
            <person name="Daniel R."/>
            <person name="Brune A."/>
        </authorList>
    </citation>
    <scope>NUCLEOTIDE SEQUENCE [LARGE SCALE GENOMIC DNA]</scope>
    <source>
        <strain evidence="2 3">Es2</strain>
    </source>
</reference>
<name>A0AA96ZWP7_9EURY</name>
<dbReference type="Pfam" id="PF14024">
    <property type="entry name" value="DUF4240"/>
    <property type="match status" value="1"/>
</dbReference>
<proteinExistence type="predicted"/>
<evidence type="ECO:0000313" key="3">
    <source>
        <dbReference type="Proteomes" id="UP001302662"/>
    </source>
</evidence>
<evidence type="ECO:0000313" key="2">
    <source>
        <dbReference type="EMBL" id="WNY28160.1"/>
    </source>
</evidence>
<sequence length="189" mass="21904">MSDKMMRGSRENLMSEDKFWEIIELSKADDPQDQLDNLVEQLSAMTADDIFGFDYQLDKHLEMSYNSDLWAAAYIVCGGCSDDAFDYFRAWLVSKGRDVFEKALENPDSLLDVFEAMDDADFPENEEILYATLDAYDEATGKEDFYDVLDTFEDNFQIVEIELTWDEDDPKTLAAVCPNLFERYYDDPL</sequence>
<dbReference type="EMBL" id="CP131062">
    <property type="protein sequence ID" value="WNY28160.1"/>
    <property type="molecule type" value="Genomic_DNA"/>
</dbReference>
<dbReference type="RefSeq" id="WP_316559708.1">
    <property type="nucleotide sequence ID" value="NZ_CP131062.1"/>
</dbReference>